<reference evidence="1 2" key="1">
    <citation type="submission" date="2024-02" db="EMBL/GenBank/DDBJ databases">
        <title>First draft genome assembly of two strains of Seiridium cardinale.</title>
        <authorList>
            <person name="Emiliani G."/>
            <person name="Scali E."/>
        </authorList>
    </citation>
    <scope>NUCLEOTIDE SEQUENCE [LARGE SCALE GENOMIC DNA]</scope>
    <source>
        <strain evidence="1 2">BM-138-000479</strain>
    </source>
</reference>
<protein>
    <submittedName>
        <fullName evidence="1">Uncharacterized protein</fullName>
    </submittedName>
</protein>
<comment type="caution">
    <text evidence="1">The sequence shown here is derived from an EMBL/GenBank/DDBJ whole genome shotgun (WGS) entry which is preliminary data.</text>
</comment>
<accession>A0ABR2XD60</accession>
<proteinExistence type="predicted"/>
<evidence type="ECO:0000313" key="1">
    <source>
        <dbReference type="EMBL" id="KAK9771607.1"/>
    </source>
</evidence>
<sequence length="96" mass="11201">MTPTRNGRVFEVRVSIDHQAIDHHGLDISKVDSDGKLFELIWDRYNTSRGRGVRRLVLWPRNVHFVMFSISKGQFGAGIHEEPEEYPPEEEVARKR</sequence>
<keyword evidence="2" id="KW-1185">Reference proteome</keyword>
<evidence type="ECO:0000313" key="2">
    <source>
        <dbReference type="Proteomes" id="UP001465668"/>
    </source>
</evidence>
<name>A0ABR2XD60_9PEZI</name>
<organism evidence="1 2">
    <name type="scientific">Seiridium cardinale</name>
    <dbReference type="NCBI Taxonomy" id="138064"/>
    <lineage>
        <taxon>Eukaryota</taxon>
        <taxon>Fungi</taxon>
        <taxon>Dikarya</taxon>
        <taxon>Ascomycota</taxon>
        <taxon>Pezizomycotina</taxon>
        <taxon>Sordariomycetes</taxon>
        <taxon>Xylariomycetidae</taxon>
        <taxon>Amphisphaeriales</taxon>
        <taxon>Sporocadaceae</taxon>
        <taxon>Seiridium</taxon>
    </lineage>
</organism>
<dbReference type="EMBL" id="JARVKM010000072">
    <property type="protein sequence ID" value="KAK9771607.1"/>
    <property type="molecule type" value="Genomic_DNA"/>
</dbReference>
<gene>
    <name evidence="1" type="ORF">SCAR479_11678</name>
</gene>
<dbReference type="Proteomes" id="UP001465668">
    <property type="component" value="Unassembled WGS sequence"/>
</dbReference>